<dbReference type="RefSeq" id="WP_166327101.1">
    <property type="nucleotide sequence ID" value="NZ_CP049916.1"/>
</dbReference>
<dbReference type="AlphaFoldDB" id="A0A6G8S7M0"/>
<dbReference type="InterPro" id="IPR000873">
    <property type="entry name" value="AMP-dep_synth/lig_dom"/>
</dbReference>
<comment type="cofactor">
    <cofactor evidence="1">
        <name>Mg(2+)</name>
        <dbReference type="ChEBI" id="CHEBI:18420"/>
    </cofactor>
</comment>
<keyword evidence="5 17" id="KW-0436">Ligase</keyword>
<dbReference type="PANTHER" id="PTHR43767">
    <property type="entry name" value="LONG-CHAIN-FATTY-ACID--COA LIGASE"/>
    <property type="match status" value="1"/>
</dbReference>
<evidence type="ECO:0000256" key="12">
    <source>
        <dbReference type="ARBA" id="ARBA00026121"/>
    </source>
</evidence>
<dbReference type="NCBIfam" id="NF005463">
    <property type="entry name" value="PRK07059.1"/>
    <property type="match status" value="1"/>
</dbReference>
<dbReference type="InterPro" id="IPR020845">
    <property type="entry name" value="AMP-binding_CS"/>
</dbReference>
<evidence type="ECO:0000256" key="13">
    <source>
        <dbReference type="ARBA" id="ARBA00039545"/>
    </source>
</evidence>
<evidence type="ECO:0000256" key="10">
    <source>
        <dbReference type="ARBA" id="ARBA00023098"/>
    </source>
</evidence>
<evidence type="ECO:0000259" key="16">
    <source>
        <dbReference type="Pfam" id="PF13193"/>
    </source>
</evidence>
<keyword evidence="10" id="KW-0443">Lipid metabolism</keyword>
<evidence type="ECO:0000256" key="2">
    <source>
        <dbReference type="ARBA" id="ARBA00004170"/>
    </source>
</evidence>
<keyword evidence="7" id="KW-0276">Fatty acid metabolism</keyword>
<dbReference type="InterPro" id="IPR045851">
    <property type="entry name" value="AMP-bd_C_sf"/>
</dbReference>
<sequence length="557" mass="61477">MEKVWFAEYQKTGIPETVELPQENTSLIDIFERNFQKFGSRDAFIFMDKTLSFNELDVASRQFAAYLQSLGLAKGTRVAVMMPNVLQYPVVALAVFRAGLVLVNVNPLYTARELEHQLNDSGAEALVIIENFASVYQTIIGKTPVKHVIIASVGDMLGVLKGTLVNFVLRKVRKQIPAWNIPGHITFNAAMAKANANNYKRPTVTLSDTAVLQYTGGTTGVSKGAELTHRNLVANLMQADGIFQSKFGNHDGSKDDRIFCALPLYHIFAFMVCALYGMYKGQANVLIPNPRDLPAVIKELRKYQPSFFPAVNTLFNALVHNEEFKQLDHSNLKMAMGGGMAVLPSTAAAWKKITGTNIIEGYGLSETSPIATANPPASEEFSGTIGIPLPLTDVAILDDEGNHLSQGEQGEISIRGPQVMKGYWNRPDETAKVMSADGYFRTGDIGIMDARGYFKIVDRKKDMILVSGFNVYPSEIEEVIATHPKVLEVAAIGVADEKSGEVPKLFVVKKDPSLTTEEILAFAKQNLTGYKRPRYVEFMDELPKSNVGKILRKDLRK</sequence>
<evidence type="ECO:0000313" key="18">
    <source>
        <dbReference type="Proteomes" id="UP000501939"/>
    </source>
</evidence>
<evidence type="ECO:0000256" key="8">
    <source>
        <dbReference type="ARBA" id="ARBA00022840"/>
    </source>
</evidence>
<dbReference type="GO" id="GO:0016020">
    <property type="term" value="C:membrane"/>
    <property type="evidence" value="ECO:0007669"/>
    <property type="project" value="UniProtKB-SubCell"/>
</dbReference>
<evidence type="ECO:0000256" key="3">
    <source>
        <dbReference type="ARBA" id="ARBA00005005"/>
    </source>
</evidence>
<reference evidence="17 18" key="1">
    <citation type="submission" date="2020-03" db="EMBL/GenBank/DDBJ databases">
        <authorList>
            <person name="Zhu W."/>
        </authorList>
    </citation>
    <scope>NUCLEOTIDE SEQUENCE [LARGE SCALE GENOMIC DNA]</scope>
    <source>
        <strain evidence="17 18">185</strain>
    </source>
</reference>
<evidence type="ECO:0000256" key="6">
    <source>
        <dbReference type="ARBA" id="ARBA00022741"/>
    </source>
</evidence>
<dbReference type="GO" id="GO:0004467">
    <property type="term" value="F:long-chain fatty acid-CoA ligase activity"/>
    <property type="evidence" value="ECO:0007669"/>
    <property type="project" value="UniProtKB-EC"/>
</dbReference>
<dbReference type="Proteomes" id="UP000501939">
    <property type="component" value="Chromosome"/>
</dbReference>
<dbReference type="CDD" id="cd05936">
    <property type="entry name" value="FC-FACS_FadD_like"/>
    <property type="match status" value="1"/>
</dbReference>
<keyword evidence="18" id="KW-1185">Reference proteome</keyword>
<dbReference type="Gene3D" id="3.30.300.30">
    <property type="match status" value="1"/>
</dbReference>
<feature type="domain" description="AMP-binding enzyme C-terminal" evidence="16">
    <location>
        <begin position="475"/>
        <end position="549"/>
    </location>
</feature>
<dbReference type="KEGG" id="alj:G8D99_14530"/>
<evidence type="ECO:0000256" key="1">
    <source>
        <dbReference type="ARBA" id="ARBA00001946"/>
    </source>
</evidence>
<evidence type="ECO:0000256" key="14">
    <source>
        <dbReference type="ARBA" id="ARBA00042773"/>
    </source>
</evidence>
<gene>
    <name evidence="17" type="ORF">G8D99_14530</name>
</gene>
<name>A0A6G8S7M0_9GAMM</name>
<evidence type="ECO:0000313" key="17">
    <source>
        <dbReference type="EMBL" id="QIO10102.1"/>
    </source>
</evidence>
<dbReference type="FunFam" id="3.30.300.30:FF:000006">
    <property type="entry name" value="Long-chain-fatty-acid--CoA ligase FadD"/>
    <property type="match status" value="1"/>
</dbReference>
<keyword evidence="8" id="KW-0067">ATP-binding</keyword>
<comment type="similarity">
    <text evidence="4">Belongs to the ATP-dependent AMP-binding enzyme family.</text>
</comment>
<dbReference type="InterPro" id="IPR050237">
    <property type="entry name" value="ATP-dep_AMP-bd_enzyme"/>
</dbReference>
<organism evidence="17 18">
    <name type="scientific">Acinetobacter lanii</name>
    <dbReference type="NCBI Taxonomy" id="2715163"/>
    <lineage>
        <taxon>Bacteria</taxon>
        <taxon>Pseudomonadati</taxon>
        <taxon>Pseudomonadota</taxon>
        <taxon>Gammaproteobacteria</taxon>
        <taxon>Moraxellales</taxon>
        <taxon>Moraxellaceae</taxon>
        <taxon>Acinetobacter</taxon>
    </lineage>
</organism>
<comment type="pathway">
    <text evidence="3">Lipid metabolism; fatty acid beta-oxidation.</text>
</comment>
<feature type="domain" description="AMP-dependent synthetase/ligase" evidence="15">
    <location>
        <begin position="31"/>
        <end position="424"/>
    </location>
</feature>
<dbReference type="InterPro" id="IPR025110">
    <property type="entry name" value="AMP-bd_C"/>
</dbReference>
<keyword evidence="6" id="KW-0547">Nucleotide-binding</keyword>
<dbReference type="Gene3D" id="3.40.50.12780">
    <property type="entry name" value="N-terminal domain of ligase-like"/>
    <property type="match status" value="1"/>
</dbReference>
<dbReference type="Pfam" id="PF00501">
    <property type="entry name" value="AMP-binding"/>
    <property type="match status" value="1"/>
</dbReference>
<dbReference type="PROSITE" id="PS00455">
    <property type="entry name" value="AMP_BINDING"/>
    <property type="match status" value="1"/>
</dbReference>
<evidence type="ECO:0000256" key="11">
    <source>
        <dbReference type="ARBA" id="ARBA00023136"/>
    </source>
</evidence>
<evidence type="ECO:0000259" key="15">
    <source>
        <dbReference type="Pfam" id="PF00501"/>
    </source>
</evidence>
<proteinExistence type="inferred from homology"/>
<comment type="subcellular location">
    <subcellularLocation>
        <location evidence="2">Membrane</location>
        <topology evidence="2">Peripheral membrane protein</topology>
    </subcellularLocation>
</comment>
<keyword evidence="9" id="KW-0460">Magnesium</keyword>
<evidence type="ECO:0000256" key="5">
    <source>
        <dbReference type="ARBA" id="ARBA00022598"/>
    </source>
</evidence>
<protein>
    <recommendedName>
        <fullName evidence="13">Long-chain-fatty-acid--CoA ligase</fullName>
        <ecNumber evidence="12">6.2.1.3</ecNumber>
    </recommendedName>
    <alternativeName>
        <fullName evidence="14">Long-chain acyl-CoA synthetase</fullName>
    </alternativeName>
</protein>
<dbReference type="GO" id="GO:0005524">
    <property type="term" value="F:ATP binding"/>
    <property type="evidence" value="ECO:0007669"/>
    <property type="project" value="UniProtKB-KW"/>
</dbReference>
<dbReference type="EC" id="6.2.1.3" evidence="12"/>
<evidence type="ECO:0000256" key="9">
    <source>
        <dbReference type="ARBA" id="ARBA00022842"/>
    </source>
</evidence>
<dbReference type="PANTHER" id="PTHR43767:SF8">
    <property type="entry name" value="LONG-CHAIN-FATTY-ACID--COA LIGASE"/>
    <property type="match status" value="1"/>
</dbReference>
<dbReference type="EMBL" id="CP049916">
    <property type="protein sequence ID" value="QIO10102.1"/>
    <property type="molecule type" value="Genomic_DNA"/>
</dbReference>
<dbReference type="SUPFAM" id="SSF56801">
    <property type="entry name" value="Acetyl-CoA synthetase-like"/>
    <property type="match status" value="1"/>
</dbReference>
<evidence type="ECO:0000256" key="7">
    <source>
        <dbReference type="ARBA" id="ARBA00022832"/>
    </source>
</evidence>
<accession>A0A6G8S7M0</accession>
<dbReference type="FunFam" id="3.40.50.12780:FF:000003">
    <property type="entry name" value="Long-chain-fatty-acid--CoA ligase FadD"/>
    <property type="match status" value="1"/>
</dbReference>
<keyword evidence="11" id="KW-0472">Membrane</keyword>
<evidence type="ECO:0000256" key="4">
    <source>
        <dbReference type="ARBA" id="ARBA00006432"/>
    </source>
</evidence>
<dbReference type="InterPro" id="IPR042099">
    <property type="entry name" value="ANL_N_sf"/>
</dbReference>
<dbReference type="Pfam" id="PF13193">
    <property type="entry name" value="AMP-binding_C"/>
    <property type="match status" value="1"/>
</dbReference>